<dbReference type="GO" id="GO:0016301">
    <property type="term" value="F:kinase activity"/>
    <property type="evidence" value="ECO:0007669"/>
    <property type="project" value="UniProtKB-KW"/>
</dbReference>
<sequence length="245" mass="24868">MASLKGRGGVLICGGAVVDCIARPSDGSQRGASQTSMPGEARISLGGVGRNVAESVARLGVPVRLVSAVGADEPGKQLLHHSQELNIGVEGVVQMSQCRTATYTALLDGSGELVGAVADMAIFDSIGPDIISAGCGALADVGLLVCDANLGSPALEAALRSARKAGVPAWFEPVSVAKASRGRLSDPWHLATPNWDELLALLGRAPQSLPAAQAISNGGSLPAEVYAMIADALCCQQPVAQNLLL</sequence>
<feature type="non-terminal residue" evidence="5">
    <location>
        <position position="245"/>
    </location>
</feature>
<accession>A0A813IH53</accession>
<evidence type="ECO:0000313" key="5">
    <source>
        <dbReference type="EMBL" id="CAE8649956.1"/>
    </source>
</evidence>
<dbReference type="GO" id="GO:0005737">
    <property type="term" value="C:cytoplasm"/>
    <property type="evidence" value="ECO:0007669"/>
    <property type="project" value="TreeGrafter"/>
</dbReference>
<keyword evidence="2" id="KW-0479">Metal-binding</keyword>
<keyword evidence="3" id="KW-0418">Kinase</keyword>
<organism evidence="5 6">
    <name type="scientific">Polarella glacialis</name>
    <name type="common">Dinoflagellate</name>
    <dbReference type="NCBI Taxonomy" id="89957"/>
    <lineage>
        <taxon>Eukaryota</taxon>
        <taxon>Sar</taxon>
        <taxon>Alveolata</taxon>
        <taxon>Dinophyceae</taxon>
        <taxon>Suessiales</taxon>
        <taxon>Suessiaceae</taxon>
        <taxon>Polarella</taxon>
    </lineage>
</organism>
<dbReference type="GO" id="GO:0016798">
    <property type="term" value="F:hydrolase activity, acting on glycosyl bonds"/>
    <property type="evidence" value="ECO:0007669"/>
    <property type="project" value="TreeGrafter"/>
</dbReference>
<dbReference type="Proteomes" id="UP000626109">
    <property type="component" value="Unassembled WGS sequence"/>
</dbReference>
<dbReference type="Pfam" id="PF00294">
    <property type="entry name" value="PfkB"/>
    <property type="match status" value="1"/>
</dbReference>
<dbReference type="GO" id="GO:0046872">
    <property type="term" value="F:metal ion binding"/>
    <property type="evidence" value="ECO:0007669"/>
    <property type="project" value="UniProtKB-KW"/>
</dbReference>
<dbReference type="PANTHER" id="PTHR42909">
    <property type="entry name" value="ZGC:136858"/>
    <property type="match status" value="1"/>
</dbReference>
<name>A0A813IH53_POLGL</name>
<feature type="domain" description="Carbohydrate kinase PfkB" evidence="4">
    <location>
        <begin position="16"/>
        <end position="208"/>
    </location>
</feature>
<evidence type="ECO:0000313" key="6">
    <source>
        <dbReference type="Proteomes" id="UP000626109"/>
    </source>
</evidence>
<evidence type="ECO:0000256" key="3">
    <source>
        <dbReference type="ARBA" id="ARBA00022777"/>
    </source>
</evidence>
<dbReference type="Gene3D" id="3.40.1190.20">
    <property type="match status" value="1"/>
</dbReference>
<dbReference type="InterPro" id="IPR011611">
    <property type="entry name" value="PfkB_dom"/>
</dbReference>
<dbReference type="AlphaFoldDB" id="A0A813IH53"/>
<keyword evidence="1" id="KW-0808">Transferase</keyword>
<evidence type="ECO:0000256" key="2">
    <source>
        <dbReference type="ARBA" id="ARBA00022723"/>
    </source>
</evidence>
<protein>
    <recommendedName>
        <fullName evidence="4">Carbohydrate kinase PfkB domain-containing protein</fullName>
    </recommendedName>
</protein>
<evidence type="ECO:0000259" key="4">
    <source>
        <dbReference type="Pfam" id="PF00294"/>
    </source>
</evidence>
<proteinExistence type="predicted"/>
<gene>
    <name evidence="5" type="ORF">PGLA2088_LOCUS7886</name>
</gene>
<evidence type="ECO:0000256" key="1">
    <source>
        <dbReference type="ARBA" id="ARBA00022679"/>
    </source>
</evidence>
<dbReference type="GO" id="GO:0004730">
    <property type="term" value="F:pseudouridylate synthase activity"/>
    <property type="evidence" value="ECO:0007669"/>
    <property type="project" value="TreeGrafter"/>
</dbReference>
<dbReference type="SUPFAM" id="SSF53613">
    <property type="entry name" value="Ribokinase-like"/>
    <property type="match status" value="1"/>
</dbReference>
<dbReference type="InterPro" id="IPR002173">
    <property type="entry name" value="Carboh/pur_kinase_PfkB_CS"/>
</dbReference>
<comment type="caution">
    <text evidence="5">The sequence shown here is derived from an EMBL/GenBank/DDBJ whole genome shotgun (WGS) entry which is preliminary data.</text>
</comment>
<feature type="non-terminal residue" evidence="5">
    <location>
        <position position="1"/>
    </location>
</feature>
<dbReference type="InterPro" id="IPR029056">
    <property type="entry name" value="Ribokinase-like"/>
</dbReference>
<dbReference type="PROSITE" id="PS00583">
    <property type="entry name" value="PFKB_KINASES_1"/>
    <property type="match status" value="1"/>
</dbReference>
<dbReference type="PANTHER" id="PTHR42909:SF1">
    <property type="entry name" value="CARBOHYDRATE KINASE PFKB DOMAIN-CONTAINING PROTEIN"/>
    <property type="match status" value="1"/>
</dbReference>
<dbReference type="EMBL" id="CAJNNW010008364">
    <property type="protein sequence ID" value="CAE8649956.1"/>
    <property type="molecule type" value="Genomic_DNA"/>
</dbReference>
<reference evidence="5" key="1">
    <citation type="submission" date="2021-02" db="EMBL/GenBank/DDBJ databases">
        <authorList>
            <person name="Dougan E. K."/>
            <person name="Rhodes N."/>
            <person name="Thang M."/>
            <person name="Chan C."/>
        </authorList>
    </citation>
    <scope>NUCLEOTIDE SEQUENCE</scope>
</reference>